<evidence type="ECO:0008006" key="3">
    <source>
        <dbReference type="Google" id="ProtNLM"/>
    </source>
</evidence>
<accession>A0A0T8U989</accession>
<reference evidence="2" key="1">
    <citation type="submission" date="2015-03" db="EMBL/GenBank/DDBJ databases">
        <authorList>
            <consortium name="Pathogen Informatics"/>
        </authorList>
    </citation>
    <scope>NUCLEOTIDE SEQUENCE [LARGE SCALE GENOMIC DNA]</scope>
    <source>
        <strain evidence="2">SMRU2248</strain>
    </source>
</reference>
<dbReference type="EMBL" id="CMJT01000009">
    <property type="protein sequence ID" value="CKA96875.1"/>
    <property type="molecule type" value="Genomic_DNA"/>
</dbReference>
<evidence type="ECO:0000313" key="1">
    <source>
        <dbReference type="EMBL" id="CKA96875.1"/>
    </source>
</evidence>
<dbReference type="RefSeq" id="WP_050261622.1">
    <property type="nucleotide sequence ID" value="NZ_CMJT01000009.1"/>
</dbReference>
<proteinExistence type="predicted"/>
<organism evidence="1 2">
    <name type="scientific">Streptococcus pseudopneumoniae</name>
    <dbReference type="NCBI Taxonomy" id="257758"/>
    <lineage>
        <taxon>Bacteria</taxon>
        <taxon>Bacillati</taxon>
        <taxon>Bacillota</taxon>
        <taxon>Bacilli</taxon>
        <taxon>Lactobacillales</taxon>
        <taxon>Streptococcaceae</taxon>
        <taxon>Streptococcus</taxon>
    </lineage>
</organism>
<dbReference type="Proteomes" id="UP000041827">
    <property type="component" value="Unassembled WGS sequence"/>
</dbReference>
<name>A0A0T8U989_9STRE</name>
<evidence type="ECO:0000313" key="2">
    <source>
        <dbReference type="Proteomes" id="UP000041827"/>
    </source>
</evidence>
<sequence length="273" mass="32435">MLDKNKQDILALFKKYRIIERFEKMSPLSAFVAGSIYEGFGNRRSDLDVFLVVDYFDFSILEQFVLDNNKFSLYKAGKKVILTVTENEKDFDIELHLKDNISFYCKRINDLKMSPENIYYDFFHRLKFAEPVFGEDWFYDLKETLNYQHFNLLSPLTYQMQYGLKVTDILGEFEQENFITSYRNAMLLLEDCINSFLSLHGETNPKKKWLIKKIQRFSLQNPESEFDLLKILDSSYQNVNLFDDLGLKAKTLDIMRQCQKLNYDCEKLVSEVQ</sequence>
<dbReference type="AlphaFoldDB" id="A0A0T8U989"/>
<gene>
    <name evidence="1" type="ORF">ERS021757_01139</name>
</gene>
<protein>
    <recommendedName>
        <fullName evidence="3">Nucleotidyltransferase domain-containing protein</fullName>
    </recommendedName>
</protein>